<dbReference type="Proteomes" id="UP000305848">
    <property type="component" value="Unassembled WGS sequence"/>
</dbReference>
<dbReference type="EMBL" id="SZQL01000010">
    <property type="protein sequence ID" value="TKK67704.1"/>
    <property type="molecule type" value="Genomic_DNA"/>
</dbReference>
<name>A0A4U3L0M4_9BACT</name>
<reference evidence="1 2" key="1">
    <citation type="submission" date="2019-05" db="EMBL/GenBank/DDBJ databases">
        <title>Panacibacter sp. strain 17mud1-8 Genome sequencing and assembly.</title>
        <authorList>
            <person name="Chhetri G."/>
        </authorList>
    </citation>
    <scope>NUCLEOTIDE SEQUENCE [LARGE SCALE GENOMIC DNA]</scope>
    <source>
        <strain evidence="1 2">17mud1-8</strain>
    </source>
</reference>
<dbReference type="RefSeq" id="WP_137262269.1">
    <property type="nucleotide sequence ID" value="NZ_SZQL01000010.1"/>
</dbReference>
<sequence length="73" mass="8318">MKIFKSGEIPEFEFKQAVKKPIPVRCVQINEPFKVETLEGTLEGKAGDYLMVGIKGEMYPCAKDIFEETYDIV</sequence>
<evidence type="ECO:0000313" key="2">
    <source>
        <dbReference type="Proteomes" id="UP000305848"/>
    </source>
</evidence>
<organism evidence="1 2">
    <name type="scientific">Ilyomonas limi</name>
    <dbReference type="NCBI Taxonomy" id="2575867"/>
    <lineage>
        <taxon>Bacteria</taxon>
        <taxon>Pseudomonadati</taxon>
        <taxon>Bacteroidota</taxon>
        <taxon>Chitinophagia</taxon>
        <taxon>Chitinophagales</taxon>
        <taxon>Chitinophagaceae</taxon>
        <taxon>Ilyomonas</taxon>
    </lineage>
</organism>
<protein>
    <recommendedName>
        <fullName evidence="3">Phage protein</fullName>
    </recommendedName>
</protein>
<gene>
    <name evidence="1" type="ORF">FC093_13210</name>
</gene>
<comment type="caution">
    <text evidence="1">The sequence shown here is derived from an EMBL/GenBank/DDBJ whole genome shotgun (WGS) entry which is preliminary data.</text>
</comment>
<accession>A0A4U3L0M4</accession>
<proteinExistence type="predicted"/>
<evidence type="ECO:0008006" key="3">
    <source>
        <dbReference type="Google" id="ProtNLM"/>
    </source>
</evidence>
<dbReference type="AlphaFoldDB" id="A0A4U3L0M4"/>
<keyword evidence="2" id="KW-1185">Reference proteome</keyword>
<dbReference type="OrthoDB" id="121684at2"/>
<evidence type="ECO:0000313" key="1">
    <source>
        <dbReference type="EMBL" id="TKK67704.1"/>
    </source>
</evidence>